<feature type="region of interest" description="Disordered" evidence="3">
    <location>
        <begin position="219"/>
        <end position="257"/>
    </location>
</feature>
<reference evidence="4" key="1">
    <citation type="journal article" date="2022" name="G3 (Bethesda)">
        <title>High quality genome of the basidiomycete yeast Dioszegia hungarica PDD-24b-2 isolated from cloud water.</title>
        <authorList>
            <person name="Jarrige D."/>
            <person name="Haridas S."/>
            <person name="Bleykasten-Grosshans C."/>
            <person name="Joly M."/>
            <person name="Nadalig T."/>
            <person name="Sancelme M."/>
            <person name="Vuilleumier S."/>
            <person name="Grigoriev I.V."/>
            <person name="Amato P."/>
            <person name="Bringel F."/>
        </authorList>
    </citation>
    <scope>NUCLEOTIDE SEQUENCE</scope>
    <source>
        <strain evidence="4">PDD-24b-2</strain>
    </source>
</reference>
<dbReference type="SUPFAM" id="SSF143113">
    <property type="entry name" value="NAP-like"/>
    <property type="match status" value="1"/>
</dbReference>
<comment type="caution">
    <text evidence="4">The sequence shown here is derived from an EMBL/GenBank/DDBJ whole genome shotgun (WGS) entry which is preliminary data.</text>
</comment>
<evidence type="ECO:0000313" key="5">
    <source>
        <dbReference type="Proteomes" id="UP001164286"/>
    </source>
</evidence>
<evidence type="ECO:0000313" key="4">
    <source>
        <dbReference type="EMBL" id="KAI9632568.1"/>
    </source>
</evidence>
<keyword evidence="5" id="KW-1185">Reference proteome</keyword>
<evidence type="ECO:0000256" key="2">
    <source>
        <dbReference type="RuleBase" id="RU003876"/>
    </source>
</evidence>
<evidence type="ECO:0000256" key="1">
    <source>
        <dbReference type="ARBA" id="ARBA00009947"/>
    </source>
</evidence>
<dbReference type="InterPro" id="IPR037231">
    <property type="entry name" value="NAP-like_sf"/>
</dbReference>
<evidence type="ECO:0000256" key="3">
    <source>
        <dbReference type="SAM" id="MobiDB-lite"/>
    </source>
</evidence>
<dbReference type="Gene3D" id="3.30.1120.90">
    <property type="entry name" value="Nucleosome assembly protein"/>
    <property type="match status" value="1"/>
</dbReference>
<evidence type="ECO:0008006" key="6">
    <source>
        <dbReference type="Google" id="ProtNLM"/>
    </source>
</evidence>
<dbReference type="GO" id="GO:0005634">
    <property type="term" value="C:nucleus"/>
    <property type="evidence" value="ECO:0007669"/>
    <property type="project" value="InterPro"/>
</dbReference>
<dbReference type="EMBL" id="JAKWFO010000014">
    <property type="protein sequence ID" value="KAI9632568.1"/>
    <property type="molecule type" value="Genomic_DNA"/>
</dbReference>
<comment type="similarity">
    <text evidence="1 2">Belongs to the nucleosome assembly protein (NAP) family.</text>
</comment>
<dbReference type="InterPro" id="IPR002164">
    <property type="entry name" value="NAP_family"/>
</dbReference>
<dbReference type="AlphaFoldDB" id="A0AA38H1E1"/>
<dbReference type="PANTHER" id="PTHR11875">
    <property type="entry name" value="TESTIS-SPECIFIC Y-ENCODED PROTEIN"/>
    <property type="match status" value="1"/>
</dbReference>
<dbReference type="GeneID" id="77730518"/>
<dbReference type="GO" id="GO:0006334">
    <property type="term" value="P:nucleosome assembly"/>
    <property type="evidence" value="ECO:0007669"/>
    <property type="project" value="InterPro"/>
</dbReference>
<organism evidence="4 5">
    <name type="scientific">Dioszegia hungarica</name>
    <dbReference type="NCBI Taxonomy" id="4972"/>
    <lineage>
        <taxon>Eukaryota</taxon>
        <taxon>Fungi</taxon>
        <taxon>Dikarya</taxon>
        <taxon>Basidiomycota</taxon>
        <taxon>Agaricomycotina</taxon>
        <taxon>Tremellomycetes</taxon>
        <taxon>Tremellales</taxon>
        <taxon>Bulleribasidiaceae</taxon>
        <taxon>Dioszegia</taxon>
    </lineage>
</organism>
<sequence>MSDEFEIEVPSVPDAVQQKIEDASGEKKIRYLRFMAEQTVQHVNFVREQVKEVENFWPFTLLSHISVKQACSAKADRQALTYLKDVEYIQDPKDPRPYEVIFHFRENPFFSNSSLSKKYSLPKGVETAPADGSVTQEMRDFDVGDLECSASTIDWKDNLCEKYPRKKVQDNSEEYDGDQGSFFHYFTEASDPWSLGVIMQQDILPDVFDYFRGIGDNCVDQYDSEDEEDELDEEDGDDDEEIDLEEDPKPKKKQRTQ</sequence>
<proteinExistence type="inferred from homology"/>
<protein>
    <recommendedName>
        <fullName evidence="6">Template-activating factor I</fullName>
    </recommendedName>
</protein>
<dbReference type="RefSeq" id="XP_052942345.1">
    <property type="nucleotide sequence ID" value="XM_053091313.1"/>
</dbReference>
<gene>
    <name evidence="4" type="ORF">MKK02DRAFT_40872</name>
</gene>
<dbReference type="Pfam" id="PF00956">
    <property type="entry name" value="NAP"/>
    <property type="match status" value="1"/>
</dbReference>
<feature type="compositionally biased region" description="Acidic residues" evidence="3">
    <location>
        <begin position="222"/>
        <end position="246"/>
    </location>
</feature>
<accession>A0AA38H1E1</accession>
<name>A0AA38H1E1_9TREE</name>
<dbReference type="Proteomes" id="UP001164286">
    <property type="component" value="Unassembled WGS sequence"/>
</dbReference>